<dbReference type="EMBL" id="WVHT01000006">
    <property type="protein sequence ID" value="MXV52156.1"/>
    <property type="molecule type" value="Genomic_DNA"/>
</dbReference>
<dbReference type="Pfam" id="PF02630">
    <property type="entry name" value="SCO1-SenC"/>
    <property type="match status" value="1"/>
</dbReference>
<feature type="binding site" evidence="3">
    <location>
        <position position="82"/>
    </location>
    <ligand>
        <name>Cu cation</name>
        <dbReference type="ChEBI" id="CHEBI:23378"/>
    </ligand>
</feature>
<evidence type="ECO:0000256" key="1">
    <source>
        <dbReference type="ARBA" id="ARBA00010996"/>
    </source>
</evidence>
<dbReference type="PANTHER" id="PTHR12151:SF25">
    <property type="entry name" value="LINALOOL DEHYDRATASE_ISOMERASE DOMAIN-CONTAINING PROTEIN"/>
    <property type="match status" value="1"/>
</dbReference>
<keyword evidence="7" id="KW-1185">Reference proteome</keyword>
<dbReference type="RefSeq" id="WP_160845329.1">
    <property type="nucleotide sequence ID" value="NZ_WVHT01000006.1"/>
</dbReference>
<dbReference type="InterPro" id="IPR013766">
    <property type="entry name" value="Thioredoxin_domain"/>
</dbReference>
<dbReference type="InterPro" id="IPR036249">
    <property type="entry name" value="Thioredoxin-like_sf"/>
</dbReference>
<dbReference type="InterPro" id="IPR003782">
    <property type="entry name" value="SCO1/SenC"/>
</dbReference>
<dbReference type="PROSITE" id="PS51257">
    <property type="entry name" value="PROKAR_LIPOPROTEIN"/>
    <property type="match status" value="1"/>
</dbReference>
<evidence type="ECO:0000256" key="3">
    <source>
        <dbReference type="PIRSR" id="PIRSR603782-1"/>
    </source>
</evidence>
<dbReference type="PANTHER" id="PTHR12151">
    <property type="entry name" value="ELECTRON TRANSPORT PROTIN SCO1/SENC FAMILY MEMBER"/>
    <property type="match status" value="1"/>
</dbReference>
<keyword evidence="4" id="KW-1015">Disulfide bond</keyword>
<proteinExistence type="inferred from homology"/>
<keyword evidence="2 3" id="KW-0186">Copper</keyword>
<keyword evidence="3" id="KW-0479">Metal-binding</keyword>
<dbReference type="PROSITE" id="PS51352">
    <property type="entry name" value="THIOREDOXIN_2"/>
    <property type="match status" value="1"/>
</dbReference>
<evidence type="ECO:0000259" key="5">
    <source>
        <dbReference type="PROSITE" id="PS51352"/>
    </source>
</evidence>
<evidence type="ECO:0000256" key="4">
    <source>
        <dbReference type="PIRSR" id="PIRSR603782-2"/>
    </source>
</evidence>
<protein>
    <submittedName>
        <fullName evidence="6">SCO family protein</fullName>
    </submittedName>
</protein>
<feature type="binding site" evidence="3">
    <location>
        <position position="171"/>
    </location>
    <ligand>
        <name>Cu cation</name>
        <dbReference type="ChEBI" id="CHEBI:23378"/>
    </ligand>
</feature>
<dbReference type="GO" id="GO:0046872">
    <property type="term" value="F:metal ion binding"/>
    <property type="evidence" value="ECO:0007669"/>
    <property type="project" value="UniProtKB-KW"/>
</dbReference>
<reference evidence="6 7" key="1">
    <citation type="submission" date="2019-11" db="EMBL/GenBank/DDBJ databases">
        <title>Pedobacter sp. HMF7647 Genome sequencing and assembly.</title>
        <authorList>
            <person name="Kang H."/>
            <person name="Kim H."/>
            <person name="Joh K."/>
        </authorList>
    </citation>
    <scope>NUCLEOTIDE SEQUENCE [LARGE SCALE GENOMIC DNA]</scope>
    <source>
        <strain evidence="6 7">HMF7647</strain>
    </source>
</reference>
<dbReference type="Proteomes" id="UP000466586">
    <property type="component" value="Unassembled WGS sequence"/>
</dbReference>
<comment type="caution">
    <text evidence="6">The sequence shown here is derived from an EMBL/GenBank/DDBJ whole genome shotgun (WGS) entry which is preliminary data.</text>
</comment>
<evidence type="ECO:0000313" key="6">
    <source>
        <dbReference type="EMBL" id="MXV52156.1"/>
    </source>
</evidence>
<comment type="similarity">
    <text evidence="1">Belongs to the SCO1/2 family.</text>
</comment>
<gene>
    <name evidence="6" type="ORF">GS399_14350</name>
</gene>
<dbReference type="Gene3D" id="3.40.30.10">
    <property type="entry name" value="Glutaredoxin"/>
    <property type="match status" value="1"/>
</dbReference>
<feature type="domain" description="Thioredoxin" evidence="5">
    <location>
        <begin position="44"/>
        <end position="208"/>
    </location>
</feature>
<sequence>MKYFGALIISLTAFISCTQPEKKLPILGNREPVEKTVDGKVVVDTVYQTIPSFNFINQDSVQVSDKNFAGKVYVADFFFTSCTSICPIMHRNMLKVYNQYKSNPEVKLLSHSIDSKYDTPSQLKKYADKLGVKGDMWEFVNGPHDAIYGIAEKSYLVSVAADSKDPANFIHQGWFVLVDKDKRLRGAYDGTDPKQVDQLTSDIQTLLDEYHTR</sequence>
<dbReference type="SUPFAM" id="SSF52833">
    <property type="entry name" value="Thioredoxin-like"/>
    <property type="match status" value="1"/>
</dbReference>
<dbReference type="AlphaFoldDB" id="A0A7K1YC44"/>
<organism evidence="6 7">
    <name type="scientific">Hufsiella arboris</name>
    <dbReference type="NCBI Taxonomy" id="2695275"/>
    <lineage>
        <taxon>Bacteria</taxon>
        <taxon>Pseudomonadati</taxon>
        <taxon>Bacteroidota</taxon>
        <taxon>Sphingobacteriia</taxon>
        <taxon>Sphingobacteriales</taxon>
        <taxon>Sphingobacteriaceae</taxon>
        <taxon>Hufsiella</taxon>
    </lineage>
</organism>
<dbReference type="CDD" id="cd02968">
    <property type="entry name" value="SCO"/>
    <property type="match status" value="1"/>
</dbReference>
<feature type="disulfide bond" description="Redox-active" evidence="4">
    <location>
        <begin position="82"/>
        <end position="86"/>
    </location>
</feature>
<accession>A0A7K1YC44</accession>
<evidence type="ECO:0000313" key="7">
    <source>
        <dbReference type="Proteomes" id="UP000466586"/>
    </source>
</evidence>
<feature type="binding site" evidence="3">
    <location>
        <position position="86"/>
    </location>
    <ligand>
        <name>Cu cation</name>
        <dbReference type="ChEBI" id="CHEBI:23378"/>
    </ligand>
</feature>
<name>A0A7K1YC44_9SPHI</name>
<evidence type="ECO:0000256" key="2">
    <source>
        <dbReference type="ARBA" id="ARBA00023008"/>
    </source>
</evidence>